<dbReference type="OrthoDB" id="2413326at2"/>
<keyword evidence="1" id="KW-0472">Membrane</keyword>
<evidence type="ECO:0000256" key="1">
    <source>
        <dbReference type="SAM" id="Phobius"/>
    </source>
</evidence>
<proteinExistence type="predicted"/>
<dbReference type="Proteomes" id="UP000242084">
    <property type="component" value="Chromosome 1"/>
</dbReference>
<keyword evidence="1" id="KW-1133">Transmembrane helix</keyword>
<organism evidence="2 3">
    <name type="scientific">Mammaliicoccus stepanovicii</name>
    <dbReference type="NCBI Taxonomy" id="643214"/>
    <lineage>
        <taxon>Bacteria</taxon>
        <taxon>Bacillati</taxon>
        <taxon>Bacillota</taxon>
        <taxon>Bacilli</taxon>
        <taxon>Bacillales</taxon>
        <taxon>Staphylococcaceae</taxon>
        <taxon>Mammaliicoccus</taxon>
    </lineage>
</organism>
<reference evidence="2 3" key="1">
    <citation type="submission" date="2017-06" db="EMBL/GenBank/DDBJ databases">
        <authorList>
            <consortium name="Pathogen Informatics"/>
        </authorList>
    </citation>
    <scope>NUCLEOTIDE SEQUENCE [LARGE SCALE GENOMIC DNA]</scope>
    <source>
        <strain evidence="2 3">NCTC13839</strain>
    </source>
</reference>
<keyword evidence="1" id="KW-0812">Transmembrane</keyword>
<dbReference type="EMBL" id="LT906462">
    <property type="protein sequence ID" value="SNV59861.1"/>
    <property type="molecule type" value="Genomic_DNA"/>
</dbReference>
<dbReference type="AlphaFoldDB" id="A0A239YKT8"/>
<dbReference type="KEGG" id="sste:SAMEA4384403_0591"/>
<sequence length="78" mass="8289">MKKFLYLSLVCAVIAGLGIFFQVPKYPTPIIPFIVAVIGLLLAIATIKDKDISLGLKMGGILVNLMPSLAGLSLVMTN</sequence>
<evidence type="ECO:0000313" key="2">
    <source>
        <dbReference type="EMBL" id="SNV59861.1"/>
    </source>
</evidence>
<dbReference type="RefSeq" id="WP_095086506.1">
    <property type="nucleotide sequence ID" value="NZ_BMDM01000003.1"/>
</dbReference>
<keyword evidence="3" id="KW-1185">Reference proteome</keyword>
<gene>
    <name evidence="2" type="ORF">SAMEA4384403_00591</name>
</gene>
<name>A0A239YKT8_9STAP</name>
<evidence type="ECO:0000313" key="3">
    <source>
        <dbReference type="Proteomes" id="UP000242084"/>
    </source>
</evidence>
<accession>A0A239YKT8</accession>
<feature type="transmembrane region" description="Helical" evidence="1">
    <location>
        <begin position="30"/>
        <end position="47"/>
    </location>
</feature>
<feature type="transmembrane region" description="Helical" evidence="1">
    <location>
        <begin position="54"/>
        <end position="76"/>
    </location>
</feature>
<protein>
    <submittedName>
        <fullName evidence="2">Membrane protein</fullName>
    </submittedName>
</protein>